<dbReference type="GO" id="GO:0000049">
    <property type="term" value="F:tRNA binding"/>
    <property type="evidence" value="ECO:0007669"/>
    <property type="project" value="InterPro"/>
</dbReference>
<dbReference type="Gene3D" id="1.10.10.2330">
    <property type="match status" value="1"/>
</dbReference>
<keyword evidence="5 14" id="KW-0436">Ligase</keyword>
<name>J8ZYS9_EDHAE</name>
<dbReference type="Proteomes" id="UP000003163">
    <property type="component" value="Unassembled WGS sequence"/>
</dbReference>
<evidence type="ECO:0000256" key="4">
    <source>
        <dbReference type="ARBA" id="ARBA00022490"/>
    </source>
</evidence>
<evidence type="ECO:0000313" key="14">
    <source>
        <dbReference type="EMBL" id="EJW04833.1"/>
    </source>
</evidence>
<keyword evidence="8" id="KW-0067">ATP-binding</keyword>
<comment type="similarity">
    <text evidence="2">Belongs to the class-II aminoacyl-tRNA synthetase family. Phe-tRNA synthetase alpha subunit type 2 subfamily.</text>
</comment>
<dbReference type="SUPFAM" id="SSF55681">
    <property type="entry name" value="Class II aaRS and biotin synthetases"/>
    <property type="match status" value="1"/>
</dbReference>
<dbReference type="Pfam" id="PF18553">
    <property type="entry name" value="PheRS_DBD3"/>
    <property type="match status" value="1"/>
</dbReference>
<dbReference type="VEuPathDB" id="MicrosporidiaDB:EDEG_00970"/>
<dbReference type="OMA" id="YVEASFW"/>
<keyword evidence="9" id="KW-0460">Magnesium</keyword>
<gene>
    <name evidence="14" type="ORF">EDEG_00970</name>
</gene>
<evidence type="ECO:0000256" key="9">
    <source>
        <dbReference type="ARBA" id="ARBA00022842"/>
    </source>
</evidence>
<reference evidence="15" key="2">
    <citation type="submission" date="2015-07" db="EMBL/GenBank/DDBJ databases">
        <title>Contrasting host-pathogen interactions and genome evolution in two generalist and specialist microsporidian pathogens of mosquitoes.</title>
        <authorList>
            <consortium name="The Broad Institute Genomics Platform"/>
            <consortium name="The Broad Institute Genome Sequencing Center for Infectious Disease"/>
            <person name="Cuomo C.A."/>
            <person name="Sanscrainte N.D."/>
            <person name="Goldberg J.M."/>
            <person name="Heiman D."/>
            <person name="Young S."/>
            <person name="Zeng Q."/>
            <person name="Becnel J.J."/>
            <person name="Birren B.W."/>
        </authorList>
    </citation>
    <scope>NUCLEOTIDE SEQUENCE [LARGE SCALE GENOMIC DNA]</scope>
    <source>
        <strain evidence="15">USNM 41457</strain>
    </source>
</reference>
<reference evidence="14 15" key="1">
    <citation type="submission" date="2011-08" db="EMBL/GenBank/DDBJ databases">
        <authorList>
            <person name="Liu Z.J."/>
            <person name="Shi F.L."/>
            <person name="Lu J.Q."/>
            <person name="Li M."/>
            <person name="Wang Z.L."/>
        </authorList>
    </citation>
    <scope>NUCLEOTIDE SEQUENCE [LARGE SCALE GENOMIC DNA]</scope>
    <source>
        <strain evidence="14 15">USNM 41457</strain>
    </source>
</reference>
<dbReference type="HOGENOM" id="CLU_025086_2_2_1"/>
<evidence type="ECO:0000256" key="3">
    <source>
        <dbReference type="ARBA" id="ARBA00012814"/>
    </source>
</evidence>
<dbReference type="InterPro" id="IPR006195">
    <property type="entry name" value="aa-tRNA-synth_II"/>
</dbReference>
<evidence type="ECO:0000313" key="15">
    <source>
        <dbReference type="Proteomes" id="UP000003163"/>
    </source>
</evidence>
<evidence type="ECO:0000256" key="8">
    <source>
        <dbReference type="ARBA" id="ARBA00022840"/>
    </source>
</evidence>
<dbReference type="GO" id="GO:0046872">
    <property type="term" value="F:metal ion binding"/>
    <property type="evidence" value="ECO:0007669"/>
    <property type="project" value="UniProtKB-KW"/>
</dbReference>
<dbReference type="Gene3D" id="3.30.1370.240">
    <property type="match status" value="1"/>
</dbReference>
<dbReference type="FunCoup" id="J8ZYS9">
    <property type="interactions" value="276"/>
</dbReference>
<evidence type="ECO:0000256" key="11">
    <source>
        <dbReference type="ARBA" id="ARBA00023146"/>
    </source>
</evidence>
<dbReference type="GO" id="GO:0002161">
    <property type="term" value="F:aminoacyl-tRNA deacylase activity"/>
    <property type="evidence" value="ECO:0007669"/>
    <property type="project" value="EnsemblFungi"/>
</dbReference>
<organism evidence="14 15">
    <name type="scientific">Edhazardia aedis (strain USNM 41457)</name>
    <name type="common">Microsporidian parasite</name>
    <dbReference type="NCBI Taxonomy" id="1003232"/>
    <lineage>
        <taxon>Eukaryota</taxon>
        <taxon>Fungi</taxon>
        <taxon>Fungi incertae sedis</taxon>
        <taxon>Microsporidia</taxon>
        <taxon>Edhazardia</taxon>
    </lineage>
</organism>
<dbReference type="InterPro" id="IPR045864">
    <property type="entry name" value="aa-tRNA-synth_II/BPL/LPL"/>
</dbReference>
<dbReference type="GO" id="GO:0009328">
    <property type="term" value="C:phenylalanine-tRNA ligase complex"/>
    <property type="evidence" value="ECO:0007669"/>
    <property type="project" value="EnsemblFungi"/>
</dbReference>
<evidence type="ECO:0000256" key="1">
    <source>
        <dbReference type="ARBA" id="ARBA00004496"/>
    </source>
</evidence>
<evidence type="ECO:0000256" key="5">
    <source>
        <dbReference type="ARBA" id="ARBA00022598"/>
    </source>
</evidence>
<keyword evidence="7" id="KW-0547">Nucleotide-binding</keyword>
<dbReference type="EMBL" id="AFBI03000013">
    <property type="protein sequence ID" value="EJW04833.1"/>
    <property type="molecule type" value="Genomic_DNA"/>
</dbReference>
<dbReference type="GO" id="GO:0005829">
    <property type="term" value="C:cytosol"/>
    <property type="evidence" value="ECO:0007669"/>
    <property type="project" value="TreeGrafter"/>
</dbReference>
<evidence type="ECO:0000256" key="12">
    <source>
        <dbReference type="ARBA" id="ARBA00030612"/>
    </source>
</evidence>
<dbReference type="GO" id="GO:0004826">
    <property type="term" value="F:phenylalanine-tRNA ligase activity"/>
    <property type="evidence" value="ECO:0007669"/>
    <property type="project" value="UniProtKB-EC"/>
</dbReference>
<sequence>MSDELVEKLLSKLSIQPQISSEELNEPLTDVVSVLKKLSAHEMITFDTIDSTIYELSEIGKETLEKGSPEGILFALIKDDDTSLEELKAHKIGLSFAFKYGWIGKRENIIFKKKNGVKDVIREMVSDFVMNKTENVDISVLKQRKMIESRKVKSYIIRKGANYADKLIKQETSLTSDMIVNKTYETCKFKKYNFDTVGNLPEKGNLHPLMKVREEFRSIFLTLGFTEMRTNKYIESSFWNFDALFQPQNHPSRDSHDTFFIENDLPIDADNRYINKVKNIHEKGGHGSLGYLNTWNIEEARKGILRTHTTSCSARHLYNICNFLVNGKCDNNFSEEMLEKLKKNKVYKLFSIDKVFRNETVDATHLAEFHQIEGVIIGENLTLGQLMGVIDEFYQRLGLRQIKFKPAFNPYTEPSMEIFGYHDGMKKWIEIGNSGIFRPEMLKPMGFDDKITVFGWGLSLERPTMIKYNIKNIRDLVGHKVKLNFIKEGEVCYF</sequence>
<dbReference type="NCBIfam" id="NF003210">
    <property type="entry name" value="PRK04172.1"/>
    <property type="match status" value="1"/>
</dbReference>
<dbReference type="STRING" id="1003232.J8ZYS9"/>
<dbReference type="PANTHER" id="PTHR11538">
    <property type="entry name" value="PHENYLALANYL-TRNA SYNTHETASE"/>
    <property type="match status" value="1"/>
</dbReference>
<keyword evidence="4" id="KW-0963">Cytoplasm</keyword>
<feature type="domain" description="Aminoacyl-transfer RNA synthetases class-II family profile" evidence="13">
    <location>
        <begin position="348"/>
        <end position="475"/>
    </location>
</feature>
<dbReference type="InParanoid" id="J8ZYS9"/>
<dbReference type="InterPro" id="IPR002319">
    <property type="entry name" value="Phenylalanyl-tRNA_Synthase"/>
</dbReference>
<evidence type="ECO:0000256" key="10">
    <source>
        <dbReference type="ARBA" id="ARBA00022917"/>
    </source>
</evidence>
<dbReference type="PROSITE" id="PS50862">
    <property type="entry name" value="AA_TRNA_LIGASE_II"/>
    <property type="match status" value="1"/>
</dbReference>
<dbReference type="Pfam" id="PF01409">
    <property type="entry name" value="tRNA-synt_2d"/>
    <property type="match status" value="1"/>
</dbReference>
<dbReference type="AlphaFoldDB" id="J8ZYS9"/>
<dbReference type="OrthoDB" id="238316at2759"/>
<dbReference type="Gene3D" id="1.10.10.2320">
    <property type="match status" value="1"/>
</dbReference>
<keyword evidence="10" id="KW-0648">Protein biosynthesis</keyword>
<dbReference type="InterPro" id="IPR040725">
    <property type="entry name" value="PheRS_DBD3"/>
</dbReference>
<keyword evidence="15" id="KW-1185">Reference proteome</keyword>
<dbReference type="GO" id="GO:0006432">
    <property type="term" value="P:phenylalanyl-tRNA aminoacylation"/>
    <property type="evidence" value="ECO:0007669"/>
    <property type="project" value="EnsemblFungi"/>
</dbReference>
<evidence type="ECO:0000256" key="2">
    <source>
        <dbReference type="ARBA" id="ARBA00006703"/>
    </source>
</evidence>
<dbReference type="GO" id="GO:0005524">
    <property type="term" value="F:ATP binding"/>
    <property type="evidence" value="ECO:0007669"/>
    <property type="project" value="UniProtKB-KW"/>
</dbReference>
<keyword evidence="6" id="KW-0479">Metal-binding</keyword>
<dbReference type="EC" id="6.1.1.20" evidence="3"/>
<protein>
    <recommendedName>
        <fullName evidence="3">phenylalanine--tRNA ligase</fullName>
        <ecNumber evidence="3">6.1.1.20</ecNumber>
    </recommendedName>
    <alternativeName>
        <fullName evidence="12">Phenylalanyl-tRNA synthetase alpha subunit</fullName>
    </alternativeName>
</protein>
<dbReference type="NCBIfam" id="TIGR00468">
    <property type="entry name" value="pheS"/>
    <property type="match status" value="1"/>
</dbReference>
<comment type="subcellular location">
    <subcellularLocation>
        <location evidence="1">Cytoplasm</location>
    </subcellularLocation>
</comment>
<keyword evidence="11" id="KW-0030">Aminoacyl-tRNA synthetase</keyword>
<dbReference type="CDD" id="cd00496">
    <property type="entry name" value="PheRS_alpha_core"/>
    <property type="match status" value="1"/>
</dbReference>
<dbReference type="InterPro" id="IPR004529">
    <property type="entry name" value="Phe-tRNA-synth_IIc_asu"/>
</dbReference>
<dbReference type="PANTHER" id="PTHR11538:SF40">
    <property type="entry name" value="PHENYLALANINE--TRNA LIGASE ALPHA SUBUNIT"/>
    <property type="match status" value="1"/>
</dbReference>
<proteinExistence type="inferred from homology"/>
<comment type="caution">
    <text evidence="14">The sequence shown here is derived from an EMBL/GenBank/DDBJ whole genome shotgun (WGS) entry which is preliminary data.</text>
</comment>
<accession>J8ZYS9</accession>
<dbReference type="Gene3D" id="3.30.930.10">
    <property type="entry name" value="Bira Bifunctional Protein, Domain 2"/>
    <property type="match status" value="1"/>
</dbReference>
<evidence type="ECO:0000256" key="7">
    <source>
        <dbReference type="ARBA" id="ARBA00022741"/>
    </source>
</evidence>
<evidence type="ECO:0000259" key="13">
    <source>
        <dbReference type="PROSITE" id="PS50862"/>
    </source>
</evidence>
<evidence type="ECO:0000256" key="6">
    <source>
        <dbReference type="ARBA" id="ARBA00022723"/>
    </source>
</evidence>